<evidence type="ECO:0000256" key="2">
    <source>
        <dbReference type="SAM" id="SignalP"/>
    </source>
</evidence>
<dbReference type="NCBIfam" id="NF033947">
    <property type="entry name" value="PEP-cistern"/>
    <property type="match status" value="1"/>
</dbReference>
<name>A0A512ALQ2_9SPHN</name>
<proteinExistence type="predicted"/>
<keyword evidence="2" id="KW-0732">Signal</keyword>
<dbReference type="NCBIfam" id="TIGR02595">
    <property type="entry name" value="PEP_CTERM"/>
    <property type="match status" value="1"/>
</dbReference>
<gene>
    <name evidence="4" type="ORF">NSE01_24330</name>
</gene>
<comment type="caution">
    <text evidence="4">The sequence shown here is derived from an EMBL/GenBank/DDBJ whole genome shotgun (WGS) entry which is preliminary data.</text>
</comment>
<dbReference type="RefSeq" id="WP_147159936.1">
    <property type="nucleotide sequence ID" value="NZ_BJYR01000016.1"/>
</dbReference>
<dbReference type="InterPro" id="IPR013424">
    <property type="entry name" value="Ice-binding_C"/>
</dbReference>
<dbReference type="Proteomes" id="UP000321464">
    <property type="component" value="Unassembled WGS sequence"/>
</dbReference>
<feature type="chain" id="PRO_5022014035" description="Ice-binding protein C-terminal domain-containing protein" evidence="2">
    <location>
        <begin position="24"/>
        <end position="243"/>
    </location>
</feature>
<organism evidence="4 5">
    <name type="scientific">Novosphingobium sediminis</name>
    <dbReference type="NCBI Taxonomy" id="707214"/>
    <lineage>
        <taxon>Bacteria</taxon>
        <taxon>Pseudomonadati</taxon>
        <taxon>Pseudomonadota</taxon>
        <taxon>Alphaproteobacteria</taxon>
        <taxon>Sphingomonadales</taxon>
        <taxon>Sphingomonadaceae</taxon>
        <taxon>Novosphingobium</taxon>
    </lineage>
</organism>
<evidence type="ECO:0000313" key="5">
    <source>
        <dbReference type="Proteomes" id="UP000321464"/>
    </source>
</evidence>
<dbReference type="AlphaFoldDB" id="A0A512ALQ2"/>
<dbReference type="Pfam" id="PF07589">
    <property type="entry name" value="PEP-CTERM"/>
    <property type="match status" value="1"/>
</dbReference>
<keyword evidence="5" id="KW-1185">Reference proteome</keyword>
<accession>A0A512ALQ2</accession>
<evidence type="ECO:0000259" key="3">
    <source>
        <dbReference type="Pfam" id="PF07589"/>
    </source>
</evidence>
<feature type="compositionally biased region" description="Low complexity" evidence="1">
    <location>
        <begin position="190"/>
        <end position="208"/>
    </location>
</feature>
<dbReference type="EMBL" id="BJYR01000016">
    <property type="protein sequence ID" value="GEO00601.1"/>
    <property type="molecule type" value="Genomic_DNA"/>
</dbReference>
<dbReference type="OrthoDB" id="7504626at2"/>
<reference evidence="4 5" key="1">
    <citation type="submission" date="2019-07" db="EMBL/GenBank/DDBJ databases">
        <title>Whole genome shotgun sequence of Novosphingobium sediminis NBRC 106119.</title>
        <authorList>
            <person name="Hosoyama A."/>
            <person name="Uohara A."/>
            <person name="Ohji S."/>
            <person name="Ichikawa N."/>
        </authorList>
    </citation>
    <scope>NUCLEOTIDE SEQUENCE [LARGE SCALE GENOMIC DNA]</scope>
    <source>
        <strain evidence="4 5">NBRC 106119</strain>
    </source>
</reference>
<evidence type="ECO:0000256" key="1">
    <source>
        <dbReference type="SAM" id="MobiDB-lite"/>
    </source>
</evidence>
<protein>
    <recommendedName>
        <fullName evidence="3">Ice-binding protein C-terminal domain-containing protein</fullName>
    </recommendedName>
</protein>
<sequence>MNTYAQFAIAVAASLTVASPALADSMLFNSSDIGKAVTLDYNGYDSNGGASIGGLTGSTTFTLTGVSGNDYTFDYSVSNTSSAPVTGSRISGFAFNTDPTITGASSTGAYGFTQLNSNYPNGIGTVDVCFKDANTGACSGGGSGGLTLGQTGTGSFVLSFASPVSALTLSDFYVRYQSITGIPGVSSATGAGTISSSTSGGSTSTGGTPVPEPGMLGLFGAGIVGLALARRRRPVARVTLAAA</sequence>
<feature type="signal peptide" evidence="2">
    <location>
        <begin position="1"/>
        <end position="23"/>
    </location>
</feature>
<feature type="domain" description="Ice-binding protein C-terminal" evidence="3">
    <location>
        <begin position="209"/>
        <end position="232"/>
    </location>
</feature>
<feature type="region of interest" description="Disordered" evidence="1">
    <location>
        <begin position="190"/>
        <end position="210"/>
    </location>
</feature>
<evidence type="ECO:0000313" key="4">
    <source>
        <dbReference type="EMBL" id="GEO00601.1"/>
    </source>
</evidence>